<evidence type="ECO:0000256" key="5">
    <source>
        <dbReference type="ARBA" id="ARBA00022801"/>
    </source>
</evidence>
<proteinExistence type="inferred from homology"/>
<name>A0A1T4PMV4_9SPIR</name>
<keyword evidence="5" id="KW-0378">Hydrolase</keyword>
<dbReference type="InterPro" id="IPR000086">
    <property type="entry name" value="NUDIX_hydrolase_dom"/>
</dbReference>
<evidence type="ECO:0000256" key="6">
    <source>
        <dbReference type="ARBA" id="ARBA00032162"/>
    </source>
</evidence>
<comment type="similarity">
    <text evidence="3">Belongs to the Nudix hydrolase family. NudK subfamily.</text>
</comment>
<evidence type="ECO:0000256" key="2">
    <source>
        <dbReference type="ARBA" id="ARBA00001946"/>
    </source>
</evidence>
<dbReference type="RefSeq" id="WP_078931378.1">
    <property type="nucleotide sequence ID" value="NZ_FUXC01000009.1"/>
</dbReference>
<dbReference type="GO" id="GO:0006753">
    <property type="term" value="P:nucleoside phosphate metabolic process"/>
    <property type="evidence" value="ECO:0007669"/>
    <property type="project" value="TreeGrafter"/>
</dbReference>
<evidence type="ECO:0000313" key="10">
    <source>
        <dbReference type="Proteomes" id="UP000190395"/>
    </source>
</evidence>
<dbReference type="GeneID" id="303367878"/>
<keyword evidence="10" id="KW-1185">Reference proteome</keyword>
<dbReference type="Proteomes" id="UP000190395">
    <property type="component" value="Unassembled WGS sequence"/>
</dbReference>
<dbReference type="PROSITE" id="PS51462">
    <property type="entry name" value="NUDIX"/>
    <property type="match status" value="1"/>
</dbReference>
<evidence type="ECO:0000313" key="9">
    <source>
        <dbReference type="EMBL" id="SJZ92218.1"/>
    </source>
</evidence>
<dbReference type="PROSITE" id="PS00893">
    <property type="entry name" value="NUDIX_BOX"/>
    <property type="match status" value="1"/>
</dbReference>
<accession>A0A1T4PMV4</accession>
<comment type="cofactor">
    <cofactor evidence="2">
        <name>Mg(2+)</name>
        <dbReference type="ChEBI" id="CHEBI:18420"/>
    </cofactor>
</comment>
<dbReference type="InterPro" id="IPR020084">
    <property type="entry name" value="NUDIX_hydrolase_CS"/>
</dbReference>
<feature type="domain" description="Nudix hydrolase" evidence="8">
    <location>
        <begin position="47"/>
        <end position="177"/>
    </location>
</feature>
<dbReference type="GO" id="GO:0019693">
    <property type="term" value="P:ribose phosphate metabolic process"/>
    <property type="evidence" value="ECO:0007669"/>
    <property type="project" value="TreeGrafter"/>
</dbReference>
<dbReference type="SUPFAM" id="SSF55811">
    <property type="entry name" value="Nudix"/>
    <property type="match status" value="1"/>
</dbReference>
<evidence type="ECO:0000256" key="1">
    <source>
        <dbReference type="ARBA" id="ARBA00000847"/>
    </source>
</evidence>
<evidence type="ECO:0000259" key="8">
    <source>
        <dbReference type="PROSITE" id="PS51462"/>
    </source>
</evidence>
<evidence type="ECO:0000256" key="3">
    <source>
        <dbReference type="ARBA" id="ARBA00007275"/>
    </source>
</evidence>
<reference evidence="9 10" key="1">
    <citation type="submission" date="2017-02" db="EMBL/GenBank/DDBJ databases">
        <authorList>
            <person name="Peterson S.W."/>
        </authorList>
    </citation>
    <scope>NUCLEOTIDE SEQUENCE [LARGE SCALE GENOMIC DNA]</scope>
    <source>
        <strain evidence="9 10">ATCC BAA-909</strain>
    </source>
</reference>
<dbReference type="CDD" id="cd03424">
    <property type="entry name" value="NUDIX_ADPRase_Nudt5_UGPPase_Nudt14"/>
    <property type="match status" value="1"/>
</dbReference>
<dbReference type="InterPro" id="IPR015797">
    <property type="entry name" value="NUDIX_hydrolase-like_dom_sf"/>
</dbReference>
<evidence type="ECO:0000256" key="7">
    <source>
        <dbReference type="ARBA" id="ARBA00032272"/>
    </source>
</evidence>
<evidence type="ECO:0000256" key="4">
    <source>
        <dbReference type="ARBA" id="ARBA00016377"/>
    </source>
</evidence>
<gene>
    <name evidence="9" type="ORF">SAMN02745152_01646</name>
</gene>
<dbReference type="STRING" id="225004.SAMN02745152_01646"/>
<protein>
    <recommendedName>
        <fullName evidence="4">GDP-mannose pyrophosphatase</fullName>
    </recommendedName>
    <alternativeName>
        <fullName evidence="6">GDP-mannose hydrolase</fullName>
    </alternativeName>
    <alternativeName>
        <fullName evidence="7">GDPMK</fullName>
    </alternativeName>
</protein>
<dbReference type="Gene3D" id="3.90.79.10">
    <property type="entry name" value="Nucleoside Triphosphate Pyrophosphohydrolase"/>
    <property type="match status" value="1"/>
</dbReference>
<dbReference type="PANTHER" id="PTHR11839">
    <property type="entry name" value="UDP/ADP-SUGAR PYROPHOSPHATASE"/>
    <property type="match status" value="1"/>
</dbReference>
<comment type="catalytic activity">
    <reaction evidence="1">
        <text>GDP-alpha-D-mannose + H2O = alpha-D-mannose 1-phosphate + GMP + 2 H(+)</text>
        <dbReference type="Rhea" id="RHEA:27978"/>
        <dbReference type="ChEBI" id="CHEBI:15377"/>
        <dbReference type="ChEBI" id="CHEBI:15378"/>
        <dbReference type="ChEBI" id="CHEBI:57527"/>
        <dbReference type="ChEBI" id="CHEBI:58115"/>
        <dbReference type="ChEBI" id="CHEBI:58409"/>
    </reaction>
</comment>
<dbReference type="PANTHER" id="PTHR11839:SF18">
    <property type="entry name" value="NUDIX HYDROLASE DOMAIN-CONTAINING PROTEIN"/>
    <property type="match status" value="1"/>
</dbReference>
<dbReference type="EMBL" id="FUXC01000009">
    <property type="protein sequence ID" value="SJZ92218.1"/>
    <property type="molecule type" value="Genomic_DNA"/>
</dbReference>
<dbReference type="GO" id="GO:0016787">
    <property type="term" value="F:hydrolase activity"/>
    <property type="evidence" value="ECO:0007669"/>
    <property type="project" value="UniProtKB-KW"/>
</dbReference>
<dbReference type="OrthoDB" id="9806150at2"/>
<dbReference type="Pfam" id="PF00293">
    <property type="entry name" value="NUDIX"/>
    <property type="match status" value="1"/>
</dbReference>
<dbReference type="AlphaFoldDB" id="A0A1T4PMV4"/>
<sequence length="188" mass="21082">MANSFSDSQLVWTEGEKEILLKTPIATVCQTPATASDGQKHNYISIDSRDWVAVIPVKDENFIMVKQWRHGEKALSIEFPGGVIDDGESPLQGAIRELKEETGCVAEKMLYLGKINPNPAFMTNHFHVFAAFDLKETGSQNLDSDEYLNYLEMPKNEVYEKMGTPQMPHALMCSALMIFRQAEDSGSF</sequence>
<dbReference type="GO" id="GO:0005829">
    <property type="term" value="C:cytosol"/>
    <property type="evidence" value="ECO:0007669"/>
    <property type="project" value="TreeGrafter"/>
</dbReference>
<organism evidence="9 10">
    <name type="scientific">Treponema berlinense</name>
    <dbReference type="NCBI Taxonomy" id="225004"/>
    <lineage>
        <taxon>Bacteria</taxon>
        <taxon>Pseudomonadati</taxon>
        <taxon>Spirochaetota</taxon>
        <taxon>Spirochaetia</taxon>
        <taxon>Spirochaetales</taxon>
        <taxon>Treponemataceae</taxon>
        <taxon>Treponema</taxon>
    </lineage>
</organism>